<sequence>MNSRDRQFWTEFLELYRSLPAVWKVKSPEYSSRALKSAGYEQLVQKLREVEPDADRALVVKKINSFRTNFRRDLRKRDHCSDEEPFESTLWYFGLLSFLEGQEVHSWCHTLQKSNSFDLEAQPEVMRKKRRSAVKDEFPASPAATELGSTVHCPTSPLRSSSCNRQQRKRLSTLSESEALAHTWLSQFEELAPRQKLLARKLISDVLYYGCMRQLEPCHVAQLQQMMMRRRSEPPQANVEDESVDVDS</sequence>
<evidence type="ECO:0000313" key="3">
    <source>
        <dbReference type="EMBL" id="TDG44416.1"/>
    </source>
</evidence>
<dbReference type="Proteomes" id="UP000295192">
    <property type="component" value="Unassembled WGS sequence"/>
</dbReference>
<feature type="compositionally biased region" description="Acidic residues" evidence="1">
    <location>
        <begin position="239"/>
        <end position="248"/>
    </location>
</feature>
<dbReference type="InterPro" id="IPR006578">
    <property type="entry name" value="MADF-dom"/>
</dbReference>
<dbReference type="PROSITE" id="PS51029">
    <property type="entry name" value="MADF"/>
    <property type="match status" value="1"/>
</dbReference>
<keyword evidence="4" id="KW-1185">Reference proteome</keyword>
<organism evidence="3 4">
    <name type="scientific">Drosophila navojoa</name>
    <name type="common">Fruit fly</name>
    <dbReference type="NCBI Taxonomy" id="7232"/>
    <lineage>
        <taxon>Eukaryota</taxon>
        <taxon>Metazoa</taxon>
        <taxon>Ecdysozoa</taxon>
        <taxon>Arthropoda</taxon>
        <taxon>Hexapoda</taxon>
        <taxon>Insecta</taxon>
        <taxon>Pterygota</taxon>
        <taxon>Neoptera</taxon>
        <taxon>Endopterygota</taxon>
        <taxon>Diptera</taxon>
        <taxon>Brachycera</taxon>
        <taxon>Muscomorpha</taxon>
        <taxon>Ephydroidea</taxon>
        <taxon>Drosophilidae</taxon>
        <taxon>Drosophila</taxon>
    </lineage>
</organism>
<proteinExistence type="predicted"/>
<dbReference type="KEGG" id="dnv:108650979"/>
<dbReference type="EMBL" id="LSRL02000106">
    <property type="protein sequence ID" value="TDG44416.1"/>
    <property type="molecule type" value="Genomic_DNA"/>
</dbReference>
<comment type="caution">
    <text evidence="3">The sequence shown here is derived from an EMBL/GenBank/DDBJ whole genome shotgun (WGS) entry which is preliminary data.</text>
</comment>
<dbReference type="OMA" id="SRDRQFW"/>
<protein>
    <recommendedName>
        <fullName evidence="2">MADF domain-containing protein</fullName>
    </recommendedName>
</protein>
<gene>
    <name evidence="3" type="ORF">AWZ03_009165</name>
</gene>
<feature type="region of interest" description="Disordered" evidence="1">
    <location>
        <begin position="229"/>
        <end position="248"/>
    </location>
</feature>
<dbReference type="Pfam" id="PF10545">
    <property type="entry name" value="MADF_DNA_bdg"/>
    <property type="match status" value="1"/>
</dbReference>
<reference evidence="3 4" key="1">
    <citation type="journal article" date="2019" name="J. Hered.">
        <title>An Improved Genome Assembly for Drosophila navojoa, the Basal Species in the mojavensis Cluster.</title>
        <authorList>
            <person name="Vanderlinde T."/>
            <person name="Dupim E.G."/>
            <person name="Nazario-Yepiz N.O."/>
            <person name="Carvalho A.B."/>
        </authorList>
    </citation>
    <scope>NUCLEOTIDE SEQUENCE [LARGE SCALE GENOMIC DNA]</scope>
    <source>
        <strain evidence="3">Navoj_Jal97</strain>
        <tissue evidence="3">Whole organism</tissue>
    </source>
</reference>
<evidence type="ECO:0000259" key="2">
    <source>
        <dbReference type="PROSITE" id="PS51029"/>
    </source>
</evidence>
<evidence type="ECO:0000313" key="4">
    <source>
        <dbReference type="Proteomes" id="UP000295192"/>
    </source>
</evidence>
<dbReference type="SMART" id="SM00595">
    <property type="entry name" value="MADF"/>
    <property type="match status" value="1"/>
</dbReference>
<dbReference type="PANTHER" id="PTHR21505:SF8">
    <property type="entry name" value="DPT-YFP REPRESSOR BY OVEREXPRESSION, ISOFORM D-RELATED"/>
    <property type="match status" value="1"/>
</dbReference>
<dbReference type="AlphaFoldDB" id="A0A484B6F0"/>
<accession>A0A484B6F0</accession>
<name>A0A484B6F0_DRONA</name>
<evidence type="ECO:0000256" key="1">
    <source>
        <dbReference type="SAM" id="MobiDB-lite"/>
    </source>
</evidence>
<dbReference type="OrthoDB" id="6152242at2759"/>
<feature type="domain" description="MADF" evidence="2">
    <location>
        <begin position="11"/>
        <end position="104"/>
    </location>
</feature>
<dbReference type="PANTHER" id="PTHR21505">
    <property type="entry name" value="MADF DOMAIN-CONTAINING PROTEIN-RELATED"/>
    <property type="match status" value="1"/>
</dbReference>